<proteinExistence type="predicted"/>
<dbReference type="Proteomes" id="UP000032633">
    <property type="component" value="Chromosome"/>
</dbReference>
<dbReference type="HOGENOM" id="CLU_876600_0_0_9"/>
<reference evidence="2 3" key="1">
    <citation type="journal article" date="2015" name="J. Biotechnol.">
        <title>Complete genome sequence of Paenibacillus beijingensis 7188(T) (=DSM 24997(T)), a novel rhizobacterium from jujube garden soil.</title>
        <authorList>
            <person name="Kwak Y."/>
            <person name="Shin J.H."/>
        </authorList>
    </citation>
    <scope>NUCLEOTIDE SEQUENCE [LARGE SCALE GENOMIC DNA]</scope>
    <source>
        <strain evidence="2 3">DSM 24997</strain>
    </source>
</reference>
<dbReference type="PANTHER" id="PTHR43245">
    <property type="entry name" value="BIFUNCTIONAL POLYMYXIN RESISTANCE PROTEIN ARNA"/>
    <property type="match status" value="1"/>
</dbReference>
<dbReference type="KEGG" id="pbj:VN24_05905"/>
<accession>A0A0D5NFQ2</accession>
<dbReference type="InterPro" id="IPR001509">
    <property type="entry name" value="Epimerase_deHydtase"/>
</dbReference>
<evidence type="ECO:0000313" key="3">
    <source>
        <dbReference type="Proteomes" id="UP000032633"/>
    </source>
</evidence>
<organism evidence="2 3">
    <name type="scientific">Paenibacillus beijingensis</name>
    <dbReference type="NCBI Taxonomy" id="1126833"/>
    <lineage>
        <taxon>Bacteria</taxon>
        <taxon>Bacillati</taxon>
        <taxon>Bacillota</taxon>
        <taxon>Bacilli</taxon>
        <taxon>Bacillales</taxon>
        <taxon>Paenibacillaceae</taxon>
        <taxon>Paenibacillus</taxon>
    </lineage>
</organism>
<keyword evidence="3" id="KW-1185">Reference proteome</keyword>
<dbReference type="InterPro" id="IPR036291">
    <property type="entry name" value="NAD(P)-bd_dom_sf"/>
</dbReference>
<protein>
    <recommendedName>
        <fullName evidence="1">NAD-dependent epimerase/dehydratase domain-containing protein</fullName>
    </recommendedName>
</protein>
<dbReference type="Pfam" id="PF01370">
    <property type="entry name" value="Epimerase"/>
    <property type="match status" value="1"/>
</dbReference>
<dbReference type="EMBL" id="CP011058">
    <property type="protein sequence ID" value="AJY74194.1"/>
    <property type="molecule type" value="Genomic_DNA"/>
</dbReference>
<dbReference type="AlphaFoldDB" id="A0A0D5NFQ2"/>
<dbReference type="PANTHER" id="PTHR43245:SF23">
    <property type="entry name" value="NAD(P)-BINDING DOMAIN-CONTAINING PROTEIN"/>
    <property type="match status" value="1"/>
</dbReference>
<name>A0A0D5NFQ2_9BACL</name>
<feature type="domain" description="NAD-dependent epimerase/dehydratase" evidence="1">
    <location>
        <begin position="5"/>
        <end position="240"/>
    </location>
</feature>
<evidence type="ECO:0000259" key="1">
    <source>
        <dbReference type="Pfam" id="PF01370"/>
    </source>
</evidence>
<dbReference type="STRING" id="1126833.VN24_05905"/>
<dbReference type="Gene3D" id="3.40.50.720">
    <property type="entry name" value="NAD(P)-binding Rossmann-like Domain"/>
    <property type="match status" value="1"/>
</dbReference>
<dbReference type="PATRIC" id="fig|1126833.4.peg.1283"/>
<dbReference type="SUPFAM" id="SSF51735">
    <property type="entry name" value="NAD(P)-binding Rossmann-fold domains"/>
    <property type="match status" value="1"/>
</dbReference>
<dbReference type="OrthoDB" id="9803892at2"/>
<dbReference type="CDD" id="cd08946">
    <property type="entry name" value="SDR_e"/>
    <property type="match status" value="1"/>
</dbReference>
<dbReference type="RefSeq" id="WP_045669630.1">
    <property type="nucleotide sequence ID" value="NZ_CP011058.1"/>
</dbReference>
<gene>
    <name evidence="2" type="ORF">VN24_05905</name>
</gene>
<reference evidence="3" key="2">
    <citation type="submission" date="2015-03" db="EMBL/GenBank/DDBJ databases">
        <title>Genome sequence of Paenibacillus beijingensis strain DSM 24997T.</title>
        <authorList>
            <person name="Kwak Y."/>
            <person name="Shin J.-H."/>
        </authorList>
    </citation>
    <scope>NUCLEOTIDE SEQUENCE [LARGE SCALE GENOMIC DNA]</scope>
    <source>
        <strain evidence="3">DSM 24997</strain>
    </source>
</reference>
<evidence type="ECO:0000313" key="2">
    <source>
        <dbReference type="EMBL" id="AJY74194.1"/>
    </source>
</evidence>
<sequence length="318" mass="35548">MSKTVLITGGLGYVGGRIAQYMEQTTEYTVKIGTRRKDISPPSWLKRGTIEPMNLLSEDDLDRACESVDIIIHMAAVNEIESLANPEQAVAINTLGTMKLLQAAERAKVNKFVYFSTAHIYGPLTGTITEDTVPQPVHPYAITHLAAEHFILAEHAKGKLEGLIIRLSNGFGVPALDHVDRWTLIANDLCRQAATAKKLELRSSGLQYRDFVTLTDVSRAVVHLLEQIDPTYPDRIFNVGGECSIQIIDLVNTIIERCSAVLEYTPSLYLPEPTKPEQLPPPLDYRIDRLKKTGFTLYKPLHDEIDATLRYCQTIFQT</sequence>
<dbReference type="InterPro" id="IPR050177">
    <property type="entry name" value="Lipid_A_modif_metabolic_enz"/>
</dbReference>